<dbReference type="SUPFAM" id="SSF55874">
    <property type="entry name" value="ATPase domain of HSP90 chaperone/DNA topoisomerase II/histidine kinase"/>
    <property type="match status" value="1"/>
</dbReference>
<feature type="domain" description="Response regulatory" evidence="13">
    <location>
        <begin position="707"/>
        <end position="822"/>
    </location>
</feature>
<dbReference type="EMBL" id="FRCL01000009">
    <property type="protein sequence ID" value="SHM96466.1"/>
    <property type="molecule type" value="Genomic_DNA"/>
</dbReference>
<dbReference type="SMART" id="SM00387">
    <property type="entry name" value="HATPase_c"/>
    <property type="match status" value="1"/>
</dbReference>
<dbReference type="PANTHER" id="PTHR45339:SF1">
    <property type="entry name" value="HYBRID SIGNAL TRANSDUCTION HISTIDINE KINASE J"/>
    <property type="match status" value="1"/>
</dbReference>
<feature type="modified residue" description="4-aspartylphosphate" evidence="11">
    <location>
        <position position="756"/>
    </location>
</feature>
<evidence type="ECO:0000256" key="7">
    <source>
        <dbReference type="ARBA" id="ARBA00022840"/>
    </source>
</evidence>
<dbReference type="InterPro" id="IPR000014">
    <property type="entry name" value="PAS"/>
</dbReference>
<dbReference type="CDD" id="cd00082">
    <property type="entry name" value="HisKA"/>
    <property type="match status" value="1"/>
</dbReference>
<dbReference type="PRINTS" id="PR00344">
    <property type="entry name" value="BCTRLSENSOR"/>
</dbReference>
<evidence type="ECO:0000256" key="8">
    <source>
        <dbReference type="ARBA" id="ARBA00023012"/>
    </source>
</evidence>
<evidence type="ECO:0000256" key="9">
    <source>
        <dbReference type="ARBA" id="ARBA00064003"/>
    </source>
</evidence>
<reference evidence="16" key="1">
    <citation type="submission" date="2016-11" db="EMBL/GenBank/DDBJ databases">
        <authorList>
            <person name="Varghese N."/>
            <person name="Submissions S."/>
        </authorList>
    </citation>
    <scope>NUCLEOTIDE SEQUENCE [LARGE SCALE GENOMIC DNA]</scope>
    <source>
        <strain evidence="16">CGMCC 1.2749</strain>
    </source>
</reference>
<evidence type="ECO:0000313" key="16">
    <source>
        <dbReference type="Proteomes" id="UP000184092"/>
    </source>
</evidence>
<dbReference type="PROSITE" id="PS50110">
    <property type="entry name" value="RESPONSE_REGULATORY"/>
    <property type="match status" value="1"/>
</dbReference>
<dbReference type="InterPro" id="IPR003661">
    <property type="entry name" value="HisK_dim/P_dom"/>
</dbReference>
<accession>A0A1M7MZE5</accession>
<evidence type="ECO:0000256" key="1">
    <source>
        <dbReference type="ARBA" id="ARBA00000085"/>
    </source>
</evidence>
<dbReference type="InterPro" id="IPR035965">
    <property type="entry name" value="PAS-like_dom_sf"/>
</dbReference>
<evidence type="ECO:0000256" key="3">
    <source>
        <dbReference type="ARBA" id="ARBA00022553"/>
    </source>
</evidence>
<organism evidence="15 16">
    <name type="scientific">Flavobacterium xinjiangense</name>
    <dbReference type="NCBI Taxonomy" id="178356"/>
    <lineage>
        <taxon>Bacteria</taxon>
        <taxon>Pseudomonadati</taxon>
        <taxon>Bacteroidota</taxon>
        <taxon>Flavobacteriia</taxon>
        <taxon>Flavobacteriales</taxon>
        <taxon>Flavobacteriaceae</taxon>
        <taxon>Flavobacterium</taxon>
    </lineage>
</organism>
<keyword evidence="7" id="KW-0067">ATP-binding</keyword>
<dbReference type="AlphaFoldDB" id="A0A1M7MZE5"/>
<dbReference type="CDD" id="cd00130">
    <property type="entry name" value="PAS"/>
    <property type="match status" value="2"/>
</dbReference>
<dbReference type="InterPro" id="IPR001789">
    <property type="entry name" value="Sig_transdc_resp-reg_receiver"/>
</dbReference>
<evidence type="ECO:0000256" key="2">
    <source>
        <dbReference type="ARBA" id="ARBA00012438"/>
    </source>
</evidence>
<dbReference type="NCBIfam" id="TIGR00229">
    <property type="entry name" value="sensory_box"/>
    <property type="match status" value="2"/>
</dbReference>
<dbReference type="SUPFAM" id="SSF52172">
    <property type="entry name" value="CheY-like"/>
    <property type="match status" value="1"/>
</dbReference>
<dbReference type="OrthoDB" id="9816309at2"/>
<dbReference type="Pfam" id="PF00072">
    <property type="entry name" value="Response_reg"/>
    <property type="match status" value="1"/>
</dbReference>
<evidence type="ECO:0000256" key="11">
    <source>
        <dbReference type="PROSITE-ProRule" id="PRU00169"/>
    </source>
</evidence>
<dbReference type="InterPro" id="IPR005467">
    <property type="entry name" value="His_kinase_dom"/>
</dbReference>
<evidence type="ECO:0000256" key="10">
    <source>
        <dbReference type="ARBA" id="ARBA00068150"/>
    </source>
</evidence>
<sequence length="829" mass="93717">MIDDYKDLFNLSPALLLVLDTNFNVVAATDAFLKVTMTERKKIVGLNIFDVFPSNPDDFNADGEKNILASFNTVIKNKITNTLPIQKYDIKKPQADGGTFEVRYWKVSHSPILDAAGNVKYIIQNGEDITKNQLLISNNEKLKKNNQLLKETYKYSESIINSIQESIIILNKDFYVKSANNSFYKKHQLSKEEIEGKHLFELQDGQWDIPELRELLIATFSDNILIQDLEVKRTFPRIGEKIMVLNANRVIKKKRDKELILLTIKDITEVRRLAFELQSKEEKALSEQRKAEKEALKQIEDSEKRYNMMLMKSPFAIAILKGKDMVISLANDSIKEIWGKGNDIEGKKFLEILPELRELQYPALLKEVFTTGIPFYGYEFLAPLFRNGILMNEYFNFVYQPYHEADETISGVTIIAYEVTTHVIAKNELIEAKIKADQKTLIAEEAVKSKQQFLSNMSHEIRTPMNAIIGFTNVVLKTNLDNSQKEYINAIKESGDALIVLINDILDIAKVDAGKMTFEKTAFNLSDSIATMLHLFEPKMKEKNLELQNDYDTAIPFNLIGDPMRLRQIILNLMSNAVKFTSKGKITIRIKLLEEDSKKATVEFLITDTGIGIPKNRLTDIFNNFEQAAIGTSSSYGGTGLGLAIVKQLVELQGGKITVNSEEGKGSSFGFILTFDQINAAPEITAEDTSELIQLVPLEKNSSETRKVLVVEDIALNQLLIKIILLDFGYDVTIASNGKIAIENLQENKYDLILMDLQMPEMNGFEATKHIRKVMNSNIPIIALTADVTSVDVEKCIAAGMNDYVSKPIDEKILYTKIISCLKESNTIK</sequence>
<dbReference type="GO" id="GO:0000155">
    <property type="term" value="F:phosphorelay sensor kinase activity"/>
    <property type="evidence" value="ECO:0007669"/>
    <property type="project" value="InterPro"/>
</dbReference>
<dbReference type="PANTHER" id="PTHR45339">
    <property type="entry name" value="HYBRID SIGNAL TRANSDUCTION HISTIDINE KINASE J"/>
    <property type="match status" value="1"/>
</dbReference>
<dbReference type="InterPro" id="IPR004358">
    <property type="entry name" value="Sig_transdc_His_kin-like_C"/>
</dbReference>
<feature type="domain" description="Histidine kinase" evidence="12">
    <location>
        <begin position="456"/>
        <end position="677"/>
    </location>
</feature>
<dbReference type="Pfam" id="PF13426">
    <property type="entry name" value="PAS_9"/>
    <property type="match status" value="2"/>
</dbReference>
<dbReference type="GO" id="GO:0005524">
    <property type="term" value="F:ATP binding"/>
    <property type="evidence" value="ECO:0007669"/>
    <property type="project" value="UniProtKB-KW"/>
</dbReference>
<dbReference type="Proteomes" id="UP000184092">
    <property type="component" value="Unassembled WGS sequence"/>
</dbReference>
<evidence type="ECO:0000256" key="6">
    <source>
        <dbReference type="ARBA" id="ARBA00022777"/>
    </source>
</evidence>
<dbReference type="SUPFAM" id="SSF55785">
    <property type="entry name" value="PYP-like sensor domain (PAS domain)"/>
    <property type="match status" value="3"/>
</dbReference>
<dbReference type="CDD" id="cd16922">
    <property type="entry name" value="HATPase_EvgS-ArcB-TorS-like"/>
    <property type="match status" value="1"/>
</dbReference>
<keyword evidence="5" id="KW-0547">Nucleotide-binding</keyword>
<evidence type="ECO:0000259" key="12">
    <source>
        <dbReference type="PROSITE" id="PS50109"/>
    </source>
</evidence>
<comment type="catalytic activity">
    <reaction evidence="1">
        <text>ATP + protein L-histidine = ADP + protein N-phospho-L-histidine.</text>
        <dbReference type="EC" id="2.7.13.3"/>
    </reaction>
</comment>
<name>A0A1M7MZE5_9FLAO</name>
<dbReference type="InterPro" id="IPR036890">
    <property type="entry name" value="HATPase_C_sf"/>
</dbReference>
<evidence type="ECO:0000256" key="5">
    <source>
        <dbReference type="ARBA" id="ARBA00022741"/>
    </source>
</evidence>
<dbReference type="InterPro" id="IPR003594">
    <property type="entry name" value="HATPase_dom"/>
</dbReference>
<dbReference type="SUPFAM" id="SSF47384">
    <property type="entry name" value="Homodimeric domain of signal transducing histidine kinase"/>
    <property type="match status" value="1"/>
</dbReference>
<dbReference type="Gene3D" id="3.40.50.2300">
    <property type="match status" value="1"/>
</dbReference>
<dbReference type="PROSITE" id="PS50109">
    <property type="entry name" value="HIS_KIN"/>
    <property type="match status" value="1"/>
</dbReference>
<proteinExistence type="predicted"/>
<dbReference type="SMART" id="SM00091">
    <property type="entry name" value="PAS"/>
    <property type="match status" value="3"/>
</dbReference>
<keyword evidence="8" id="KW-0902">Two-component regulatory system</keyword>
<gene>
    <name evidence="15" type="ORF">SAMN05216269_109123</name>
</gene>
<dbReference type="SMART" id="SM00388">
    <property type="entry name" value="HisKA"/>
    <property type="match status" value="1"/>
</dbReference>
<keyword evidence="3 11" id="KW-0597">Phosphoprotein</keyword>
<evidence type="ECO:0000259" key="13">
    <source>
        <dbReference type="PROSITE" id="PS50110"/>
    </source>
</evidence>
<dbReference type="FunFam" id="3.30.565.10:FF:000010">
    <property type="entry name" value="Sensor histidine kinase RcsC"/>
    <property type="match status" value="1"/>
</dbReference>
<keyword evidence="16" id="KW-1185">Reference proteome</keyword>
<dbReference type="InterPro" id="IPR036097">
    <property type="entry name" value="HisK_dim/P_sf"/>
</dbReference>
<comment type="subunit">
    <text evidence="9">At low DSF concentrations, interacts with RpfF.</text>
</comment>
<dbReference type="Gene3D" id="1.10.287.130">
    <property type="match status" value="1"/>
</dbReference>
<protein>
    <recommendedName>
        <fullName evidence="10">Sensory/regulatory protein RpfC</fullName>
        <ecNumber evidence="2">2.7.13.3</ecNumber>
    </recommendedName>
</protein>
<dbReference type="PROSITE" id="PS50113">
    <property type="entry name" value="PAC"/>
    <property type="match status" value="1"/>
</dbReference>
<evidence type="ECO:0000259" key="14">
    <source>
        <dbReference type="PROSITE" id="PS50113"/>
    </source>
</evidence>
<dbReference type="EC" id="2.7.13.3" evidence="2"/>
<dbReference type="FunFam" id="1.10.287.130:FF:000002">
    <property type="entry name" value="Two-component osmosensing histidine kinase"/>
    <property type="match status" value="1"/>
</dbReference>
<dbReference type="InterPro" id="IPR000700">
    <property type="entry name" value="PAS-assoc_C"/>
</dbReference>
<dbReference type="SMART" id="SM00448">
    <property type="entry name" value="REC"/>
    <property type="match status" value="1"/>
</dbReference>
<keyword evidence="4" id="KW-0808">Transferase</keyword>
<dbReference type="Pfam" id="PF00512">
    <property type="entry name" value="HisKA"/>
    <property type="match status" value="1"/>
</dbReference>
<dbReference type="Pfam" id="PF02518">
    <property type="entry name" value="HATPase_c"/>
    <property type="match status" value="1"/>
</dbReference>
<keyword evidence="6" id="KW-0418">Kinase</keyword>
<dbReference type="Gene3D" id="3.30.565.10">
    <property type="entry name" value="Histidine kinase-like ATPase, C-terminal domain"/>
    <property type="match status" value="1"/>
</dbReference>
<feature type="domain" description="PAC" evidence="14">
    <location>
        <begin position="86"/>
        <end position="141"/>
    </location>
</feature>
<dbReference type="RefSeq" id="WP_073209749.1">
    <property type="nucleotide sequence ID" value="NZ_FRCL01000009.1"/>
</dbReference>
<dbReference type="Gene3D" id="3.30.450.20">
    <property type="entry name" value="PAS domain"/>
    <property type="match status" value="3"/>
</dbReference>
<dbReference type="CDD" id="cd17546">
    <property type="entry name" value="REC_hyHK_CKI1_RcsC-like"/>
    <property type="match status" value="1"/>
</dbReference>
<evidence type="ECO:0000313" key="15">
    <source>
        <dbReference type="EMBL" id="SHM96466.1"/>
    </source>
</evidence>
<dbReference type="InterPro" id="IPR011006">
    <property type="entry name" value="CheY-like_superfamily"/>
</dbReference>
<evidence type="ECO:0000256" key="4">
    <source>
        <dbReference type="ARBA" id="ARBA00022679"/>
    </source>
</evidence>
<dbReference type="STRING" id="178356.SAMN05216269_109123"/>